<dbReference type="PANTHER" id="PTHR30118:SF15">
    <property type="entry name" value="TRANSCRIPTIONAL REGULATORY PROTEIN"/>
    <property type="match status" value="1"/>
</dbReference>
<dbReference type="PROSITE" id="PS50931">
    <property type="entry name" value="HTH_LYSR"/>
    <property type="match status" value="1"/>
</dbReference>
<dbReference type="SUPFAM" id="SSF46785">
    <property type="entry name" value="Winged helix' DNA-binding domain"/>
    <property type="match status" value="1"/>
</dbReference>
<keyword evidence="7" id="KW-1185">Reference proteome</keyword>
<dbReference type="InterPro" id="IPR005119">
    <property type="entry name" value="LysR_subst-bd"/>
</dbReference>
<dbReference type="InParanoid" id="A0A4R6QJX0"/>
<feature type="domain" description="HTH lysR-type" evidence="5">
    <location>
        <begin position="12"/>
        <end position="70"/>
    </location>
</feature>
<dbReference type="InterPro" id="IPR036390">
    <property type="entry name" value="WH_DNA-bd_sf"/>
</dbReference>
<keyword evidence="3 6" id="KW-0238">DNA-binding</keyword>
<reference evidence="6 7" key="1">
    <citation type="submission" date="2019-03" db="EMBL/GenBank/DDBJ databases">
        <title>Genomic Encyclopedia of Type Strains, Phase IV (KMG-IV): sequencing the most valuable type-strain genomes for metagenomic binning, comparative biology and taxonomic classification.</title>
        <authorList>
            <person name="Goeker M."/>
        </authorList>
    </citation>
    <scope>NUCLEOTIDE SEQUENCE [LARGE SCALE GENOMIC DNA]</scope>
    <source>
        <strain evidence="6 7">DSM 16998</strain>
    </source>
</reference>
<dbReference type="GO" id="GO:0003700">
    <property type="term" value="F:DNA-binding transcription factor activity"/>
    <property type="evidence" value="ECO:0007669"/>
    <property type="project" value="InterPro"/>
</dbReference>
<evidence type="ECO:0000313" key="6">
    <source>
        <dbReference type="EMBL" id="TDP63411.1"/>
    </source>
</evidence>
<comment type="caution">
    <text evidence="6">The sequence shown here is derived from an EMBL/GenBank/DDBJ whole genome shotgun (WGS) entry which is preliminary data.</text>
</comment>
<keyword evidence="4" id="KW-0804">Transcription</keyword>
<dbReference type="InterPro" id="IPR036388">
    <property type="entry name" value="WH-like_DNA-bd_sf"/>
</dbReference>
<gene>
    <name evidence="6" type="ORF">DES47_105417</name>
</gene>
<dbReference type="Pfam" id="PF03466">
    <property type="entry name" value="LysR_substrate"/>
    <property type="match status" value="1"/>
</dbReference>
<keyword evidence="2" id="KW-0805">Transcription regulation</keyword>
<dbReference type="OrthoDB" id="8583877at2"/>
<evidence type="ECO:0000256" key="4">
    <source>
        <dbReference type="ARBA" id="ARBA00023163"/>
    </source>
</evidence>
<proteinExistence type="inferred from homology"/>
<dbReference type="EMBL" id="SNXS01000005">
    <property type="protein sequence ID" value="TDP63411.1"/>
    <property type="molecule type" value="Genomic_DNA"/>
</dbReference>
<dbReference type="Pfam" id="PF00126">
    <property type="entry name" value="HTH_1"/>
    <property type="match status" value="1"/>
</dbReference>
<dbReference type="CDD" id="cd08417">
    <property type="entry name" value="PBP2_Nitroaromatics_like"/>
    <property type="match status" value="1"/>
</dbReference>
<dbReference type="InterPro" id="IPR000847">
    <property type="entry name" value="LysR_HTH_N"/>
</dbReference>
<dbReference type="SUPFAM" id="SSF53850">
    <property type="entry name" value="Periplasmic binding protein-like II"/>
    <property type="match status" value="1"/>
</dbReference>
<dbReference type="RefSeq" id="WP_133702578.1">
    <property type="nucleotide sequence ID" value="NZ_SNXS01000005.1"/>
</dbReference>
<evidence type="ECO:0000256" key="1">
    <source>
        <dbReference type="ARBA" id="ARBA00009437"/>
    </source>
</evidence>
<evidence type="ECO:0000256" key="2">
    <source>
        <dbReference type="ARBA" id="ARBA00023015"/>
    </source>
</evidence>
<organism evidence="6 7">
    <name type="scientific">Roseateles toxinivorans</name>
    <dbReference type="NCBI Taxonomy" id="270368"/>
    <lineage>
        <taxon>Bacteria</taxon>
        <taxon>Pseudomonadati</taxon>
        <taxon>Pseudomonadota</taxon>
        <taxon>Betaproteobacteria</taxon>
        <taxon>Burkholderiales</taxon>
        <taxon>Sphaerotilaceae</taxon>
        <taxon>Roseateles</taxon>
    </lineage>
</organism>
<comment type="similarity">
    <text evidence="1">Belongs to the LysR transcriptional regulatory family.</text>
</comment>
<dbReference type="Proteomes" id="UP000295361">
    <property type="component" value="Unassembled WGS sequence"/>
</dbReference>
<accession>A0A4R6QJX0</accession>
<dbReference type="InterPro" id="IPR050389">
    <property type="entry name" value="LysR-type_TF"/>
</dbReference>
<sequence>MNTSRPLNFRNLDLNLLRVFDVVMEERNVTRAAARLSITQPAVSNALRRLREATNEEQLFLPTAAGMQPTPHAEALWPVVRTALARLQEAFEHQQFDPRSAGHSFTLAMADATAALFVPLLVQRFEREGFKVGLRIVPLTSRDPREMLEQGRADVALGFFPDVASLALADDDTGVIRHAALYSSAYICVMRREHPLAAAGALTLESYCAAQHLRVSFAGRPHGFVDEALARVGRRRHVAITVNSFFTGGLAVRQSDLLTVLPSGFVAASGQAADLACRPVPFALPGIDVSQVWHARHAHEPAQRWLRDELSRAAVEIAQGPASG</sequence>
<dbReference type="GO" id="GO:0003677">
    <property type="term" value="F:DNA binding"/>
    <property type="evidence" value="ECO:0007669"/>
    <property type="project" value="UniProtKB-KW"/>
</dbReference>
<dbReference type="Gene3D" id="1.10.10.10">
    <property type="entry name" value="Winged helix-like DNA-binding domain superfamily/Winged helix DNA-binding domain"/>
    <property type="match status" value="1"/>
</dbReference>
<evidence type="ECO:0000313" key="7">
    <source>
        <dbReference type="Proteomes" id="UP000295361"/>
    </source>
</evidence>
<evidence type="ECO:0000259" key="5">
    <source>
        <dbReference type="PROSITE" id="PS50931"/>
    </source>
</evidence>
<evidence type="ECO:0000256" key="3">
    <source>
        <dbReference type="ARBA" id="ARBA00023125"/>
    </source>
</evidence>
<dbReference type="AlphaFoldDB" id="A0A4R6QJX0"/>
<dbReference type="Gene3D" id="3.40.190.10">
    <property type="entry name" value="Periplasmic binding protein-like II"/>
    <property type="match status" value="2"/>
</dbReference>
<dbReference type="PANTHER" id="PTHR30118">
    <property type="entry name" value="HTH-TYPE TRANSCRIPTIONAL REGULATOR LEUO-RELATED"/>
    <property type="match status" value="1"/>
</dbReference>
<dbReference type="FunCoup" id="A0A4R6QJX0">
    <property type="interactions" value="81"/>
</dbReference>
<protein>
    <submittedName>
        <fullName evidence="6">DNA-binding transcriptional LysR family regulator</fullName>
    </submittedName>
</protein>
<name>A0A4R6QJX0_9BURK</name>
<dbReference type="InterPro" id="IPR037402">
    <property type="entry name" value="YidZ_PBP2"/>
</dbReference>